<sequence>MASVYKPPTGEHSSYQCFIPSARLQNRLVLSVNMSTCASVYKPPTNGHSN</sequence>
<comment type="caution">
    <text evidence="1">The sequence shown here is derived from an EMBL/GenBank/DDBJ whole genome shotgun (WGS) entry which is preliminary data.</text>
</comment>
<evidence type="ECO:0000313" key="1">
    <source>
        <dbReference type="EMBL" id="GKV23567.1"/>
    </source>
</evidence>
<name>A0AAV5KG42_9ROSI</name>
<gene>
    <name evidence="1" type="ORF">SLEP1_g33276</name>
</gene>
<keyword evidence="2" id="KW-1185">Reference proteome</keyword>
<dbReference type="Proteomes" id="UP001054252">
    <property type="component" value="Unassembled WGS sequence"/>
</dbReference>
<evidence type="ECO:0000313" key="2">
    <source>
        <dbReference type="Proteomes" id="UP001054252"/>
    </source>
</evidence>
<organism evidence="1 2">
    <name type="scientific">Rubroshorea leprosula</name>
    <dbReference type="NCBI Taxonomy" id="152421"/>
    <lineage>
        <taxon>Eukaryota</taxon>
        <taxon>Viridiplantae</taxon>
        <taxon>Streptophyta</taxon>
        <taxon>Embryophyta</taxon>
        <taxon>Tracheophyta</taxon>
        <taxon>Spermatophyta</taxon>
        <taxon>Magnoliopsida</taxon>
        <taxon>eudicotyledons</taxon>
        <taxon>Gunneridae</taxon>
        <taxon>Pentapetalae</taxon>
        <taxon>rosids</taxon>
        <taxon>malvids</taxon>
        <taxon>Malvales</taxon>
        <taxon>Dipterocarpaceae</taxon>
        <taxon>Rubroshorea</taxon>
    </lineage>
</organism>
<dbReference type="EMBL" id="BPVZ01000063">
    <property type="protein sequence ID" value="GKV23567.1"/>
    <property type="molecule type" value="Genomic_DNA"/>
</dbReference>
<protein>
    <submittedName>
        <fullName evidence="1">Uncharacterized protein</fullName>
    </submittedName>
</protein>
<reference evidence="1 2" key="1">
    <citation type="journal article" date="2021" name="Commun. Biol.">
        <title>The genome of Shorea leprosula (Dipterocarpaceae) highlights the ecological relevance of drought in aseasonal tropical rainforests.</title>
        <authorList>
            <person name="Ng K.K.S."/>
            <person name="Kobayashi M.J."/>
            <person name="Fawcett J.A."/>
            <person name="Hatakeyama M."/>
            <person name="Paape T."/>
            <person name="Ng C.H."/>
            <person name="Ang C.C."/>
            <person name="Tnah L.H."/>
            <person name="Lee C.T."/>
            <person name="Nishiyama T."/>
            <person name="Sese J."/>
            <person name="O'Brien M.J."/>
            <person name="Copetti D."/>
            <person name="Mohd Noor M.I."/>
            <person name="Ong R.C."/>
            <person name="Putra M."/>
            <person name="Sireger I.Z."/>
            <person name="Indrioko S."/>
            <person name="Kosugi Y."/>
            <person name="Izuno A."/>
            <person name="Isagi Y."/>
            <person name="Lee S.L."/>
            <person name="Shimizu K.K."/>
        </authorList>
    </citation>
    <scope>NUCLEOTIDE SEQUENCE [LARGE SCALE GENOMIC DNA]</scope>
    <source>
        <strain evidence="1">214</strain>
    </source>
</reference>
<proteinExistence type="predicted"/>
<accession>A0AAV5KG42</accession>
<dbReference type="AlphaFoldDB" id="A0AAV5KG42"/>